<keyword evidence="1" id="KW-0472">Membrane</keyword>
<dbReference type="Proteomes" id="UP001472866">
    <property type="component" value="Chromosome 05"/>
</dbReference>
<protein>
    <recommendedName>
        <fullName evidence="4">Transmembrane protein</fullName>
    </recommendedName>
</protein>
<evidence type="ECO:0000256" key="1">
    <source>
        <dbReference type="SAM" id="Phobius"/>
    </source>
</evidence>
<proteinExistence type="predicted"/>
<organism evidence="2 3">
    <name type="scientific">Chloropicon roscoffensis</name>
    <dbReference type="NCBI Taxonomy" id="1461544"/>
    <lineage>
        <taxon>Eukaryota</taxon>
        <taxon>Viridiplantae</taxon>
        <taxon>Chlorophyta</taxon>
        <taxon>Chloropicophyceae</taxon>
        <taxon>Chloropicales</taxon>
        <taxon>Chloropicaceae</taxon>
        <taxon>Chloropicon</taxon>
    </lineage>
</organism>
<feature type="transmembrane region" description="Helical" evidence="1">
    <location>
        <begin position="116"/>
        <end position="135"/>
    </location>
</feature>
<dbReference type="AlphaFoldDB" id="A0AAX4P7A9"/>
<reference evidence="2 3" key="1">
    <citation type="submission" date="2024-03" db="EMBL/GenBank/DDBJ databases">
        <title>Complete genome sequence of the green alga Chloropicon roscoffensis RCC1871.</title>
        <authorList>
            <person name="Lemieux C."/>
            <person name="Pombert J.-F."/>
            <person name="Otis C."/>
            <person name="Turmel M."/>
        </authorList>
    </citation>
    <scope>NUCLEOTIDE SEQUENCE [LARGE SCALE GENOMIC DNA]</scope>
    <source>
        <strain evidence="2 3">RCC1871</strain>
    </source>
</reference>
<sequence>MRSRDFSVASTMTNPFLVQAAESCAEERAVAVCEAHVDQEAVEVNPFAAQRKGSWWTPFGAISRSKSGNGFVSRRPTEVEVSKAAFDVEEGGRSSDGRCCSLSCCASQPQICQLCLYSLCATLIIGTGALAYYFVREHHH</sequence>
<evidence type="ECO:0008006" key="4">
    <source>
        <dbReference type="Google" id="ProtNLM"/>
    </source>
</evidence>
<name>A0AAX4P7A9_9CHLO</name>
<accession>A0AAX4P7A9</accession>
<keyword evidence="1" id="KW-0812">Transmembrane</keyword>
<gene>
    <name evidence="2" type="ORF">HKI87_05g36930</name>
</gene>
<evidence type="ECO:0000313" key="2">
    <source>
        <dbReference type="EMBL" id="WZN62157.1"/>
    </source>
</evidence>
<keyword evidence="1" id="KW-1133">Transmembrane helix</keyword>
<dbReference type="EMBL" id="CP151505">
    <property type="protein sequence ID" value="WZN62157.1"/>
    <property type="molecule type" value="Genomic_DNA"/>
</dbReference>
<keyword evidence="3" id="KW-1185">Reference proteome</keyword>
<evidence type="ECO:0000313" key="3">
    <source>
        <dbReference type="Proteomes" id="UP001472866"/>
    </source>
</evidence>